<dbReference type="Proteomes" id="UP001190700">
    <property type="component" value="Unassembled WGS sequence"/>
</dbReference>
<reference evidence="2 3" key="1">
    <citation type="journal article" date="2015" name="Genome Biol. Evol.">
        <title>Comparative Genomics of a Bacterivorous Green Alga Reveals Evolutionary Causalities and Consequences of Phago-Mixotrophic Mode of Nutrition.</title>
        <authorList>
            <person name="Burns J.A."/>
            <person name="Paasch A."/>
            <person name="Narechania A."/>
            <person name="Kim E."/>
        </authorList>
    </citation>
    <scope>NUCLEOTIDE SEQUENCE [LARGE SCALE GENOMIC DNA]</scope>
    <source>
        <strain evidence="2 3">PLY_AMNH</strain>
    </source>
</reference>
<comment type="caution">
    <text evidence="2">The sequence shown here is derived from an EMBL/GenBank/DDBJ whole genome shotgun (WGS) entry which is preliminary data.</text>
</comment>
<feature type="chain" id="PRO_5042051484" evidence="1">
    <location>
        <begin position="27"/>
        <end position="184"/>
    </location>
</feature>
<gene>
    <name evidence="2" type="ORF">CYMTET_20297</name>
</gene>
<dbReference type="AlphaFoldDB" id="A0AAE0G4C7"/>
<organism evidence="2 3">
    <name type="scientific">Cymbomonas tetramitiformis</name>
    <dbReference type="NCBI Taxonomy" id="36881"/>
    <lineage>
        <taxon>Eukaryota</taxon>
        <taxon>Viridiplantae</taxon>
        <taxon>Chlorophyta</taxon>
        <taxon>Pyramimonadophyceae</taxon>
        <taxon>Pyramimonadales</taxon>
        <taxon>Pyramimonadaceae</taxon>
        <taxon>Cymbomonas</taxon>
    </lineage>
</organism>
<name>A0AAE0G4C7_9CHLO</name>
<sequence>MNPRINARWILISMLSFVALPKETQAALPRKLLNAQSRAAKAARQKVPDPLPPGMMYAAAPPGVKEAPITFGSPVLKMGFVNRVVPHVQTELVPFVQRGSMGGYNAQGSMGGYSAQGGMGGYNPQGVMGGYNPQGAMGGNLQGISRNFGSGLGNSLSDYQGNYQGSAESLMQWMQAGRKLLRTD</sequence>
<evidence type="ECO:0000256" key="1">
    <source>
        <dbReference type="SAM" id="SignalP"/>
    </source>
</evidence>
<accession>A0AAE0G4C7</accession>
<dbReference type="EMBL" id="LGRX02009821">
    <property type="protein sequence ID" value="KAK3271346.1"/>
    <property type="molecule type" value="Genomic_DNA"/>
</dbReference>
<feature type="signal peptide" evidence="1">
    <location>
        <begin position="1"/>
        <end position="26"/>
    </location>
</feature>
<evidence type="ECO:0000313" key="3">
    <source>
        <dbReference type="Proteomes" id="UP001190700"/>
    </source>
</evidence>
<protein>
    <submittedName>
        <fullName evidence="2">Uncharacterized protein</fullName>
    </submittedName>
</protein>
<keyword evidence="3" id="KW-1185">Reference proteome</keyword>
<evidence type="ECO:0000313" key="2">
    <source>
        <dbReference type="EMBL" id="KAK3271346.1"/>
    </source>
</evidence>
<keyword evidence="1" id="KW-0732">Signal</keyword>
<proteinExistence type="predicted"/>